<dbReference type="Pfam" id="PF12790">
    <property type="entry name" value="T6SS-SciN"/>
    <property type="match status" value="1"/>
</dbReference>
<name>A0AAW3Z2D3_9GAMM</name>
<dbReference type="EMBL" id="JACXBF010000523">
    <property type="protein sequence ID" value="MBD2802543.1"/>
    <property type="molecule type" value="Genomic_DNA"/>
</dbReference>
<reference evidence="2" key="2">
    <citation type="journal article" date="2024" name="Toxins">
        <title>Genome Sequence Analysis of Native Xenorhabdus Strains Isolated from Entomopathogenic Nematodes in Argentina.</title>
        <authorList>
            <person name="Palma L."/>
            <person name="Frizzo L."/>
            <person name="Kaiser S."/>
            <person name="Berry C."/>
            <person name="Caballero P."/>
            <person name="Bode H.B."/>
            <person name="Del Valle E.E."/>
        </authorList>
    </citation>
    <scope>NUCLEOTIDE SEQUENCE</scope>
    <source>
        <strain evidence="2">M</strain>
    </source>
</reference>
<dbReference type="InterPro" id="IPR017734">
    <property type="entry name" value="T6SS_SciN"/>
</dbReference>
<feature type="signal peptide" evidence="1">
    <location>
        <begin position="1"/>
        <end position="19"/>
    </location>
</feature>
<proteinExistence type="predicted"/>
<dbReference type="RefSeq" id="WP_323860783.1">
    <property type="nucleotide sequence ID" value="NZ_JACXBC010000095.1"/>
</dbReference>
<dbReference type="InterPro" id="IPR038706">
    <property type="entry name" value="Type_VI_SciN-like_sf"/>
</dbReference>
<evidence type="ECO:0000256" key="1">
    <source>
        <dbReference type="SAM" id="SignalP"/>
    </source>
</evidence>
<dbReference type="PANTHER" id="PTHR37625">
    <property type="entry name" value="OUTER MEMBRANE LIPOPROTEIN-RELATED"/>
    <property type="match status" value="1"/>
</dbReference>
<organism evidence="2">
    <name type="scientific">Xenorhabdus szentirmaii</name>
    <dbReference type="NCBI Taxonomy" id="290112"/>
    <lineage>
        <taxon>Bacteria</taxon>
        <taxon>Pseudomonadati</taxon>
        <taxon>Pseudomonadota</taxon>
        <taxon>Gammaproteobacteria</taxon>
        <taxon>Enterobacterales</taxon>
        <taxon>Morganellaceae</taxon>
        <taxon>Xenorhabdus</taxon>
    </lineage>
</organism>
<reference evidence="2" key="1">
    <citation type="submission" date="2020-09" db="EMBL/GenBank/DDBJ databases">
        <authorList>
            <person name="Palma L."/>
            <person name="Caballero P."/>
            <person name="Berry C."/>
            <person name="Del Valle E."/>
        </authorList>
    </citation>
    <scope>NUCLEOTIDE SEQUENCE</scope>
    <source>
        <strain evidence="2">M</strain>
    </source>
</reference>
<dbReference type="NCBIfam" id="TIGR03352">
    <property type="entry name" value="VI_chp_3"/>
    <property type="match status" value="1"/>
</dbReference>
<protein>
    <submittedName>
        <fullName evidence="2">Type VI secretion system lipoprotein TssJ</fullName>
    </submittedName>
</protein>
<accession>A0AAW3Z2D3</accession>
<dbReference type="Gene3D" id="2.60.40.4150">
    <property type="entry name" value="Type VI secretion system, lipoprotein SciN"/>
    <property type="match status" value="1"/>
</dbReference>
<comment type="caution">
    <text evidence="2">The sequence shown here is derived from an EMBL/GenBank/DDBJ whole genome shotgun (WGS) entry which is preliminary data.</text>
</comment>
<sequence>MKSGLALTALLLAATSITGCGLTQKIGDGTVEVTKSIFYKQVKTLHLDVQAREGTNLNDKGIALSTVVRVYQLKDRKTFDITDYPSMFNDDNNELHADLLIQKDLRIRPGESYSLDMPMEKETKYVAVAAMFHTPDLEKNNWRVVIPKDELDPDKARQIELIDQQIHLIPLKKD</sequence>
<feature type="chain" id="PRO_5043879143" evidence="1">
    <location>
        <begin position="20"/>
        <end position="174"/>
    </location>
</feature>
<dbReference type="PANTHER" id="PTHR37625:SF4">
    <property type="entry name" value="OUTER MEMBRANE LIPOPROTEIN"/>
    <property type="match status" value="1"/>
</dbReference>
<gene>
    <name evidence="2" type="primary">tssJ</name>
    <name evidence="2" type="ORF">ID854_19400</name>
</gene>
<keyword evidence="2" id="KW-0449">Lipoprotein</keyword>
<dbReference type="AlphaFoldDB" id="A0AAW3Z2D3"/>
<dbReference type="Proteomes" id="UP001193920">
    <property type="component" value="Unassembled WGS sequence"/>
</dbReference>
<keyword evidence="1" id="KW-0732">Signal</keyword>
<evidence type="ECO:0000313" key="2">
    <source>
        <dbReference type="EMBL" id="MBD2802543.1"/>
    </source>
</evidence>
<dbReference type="PROSITE" id="PS51257">
    <property type="entry name" value="PROKAR_LIPOPROTEIN"/>
    <property type="match status" value="1"/>
</dbReference>